<dbReference type="NCBIfam" id="TIGR00879">
    <property type="entry name" value="SP"/>
    <property type="match status" value="1"/>
</dbReference>
<dbReference type="GO" id="GO:0016020">
    <property type="term" value="C:membrane"/>
    <property type="evidence" value="ECO:0007669"/>
    <property type="project" value="UniProtKB-SubCell"/>
</dbReference>
<gene>
    <name evidence="10" type="ORF">WHR41_06969</name>
</gene>
<dbReference type="EMBL" id="JAAQHG020000025">
    <property type="protein sequence ID" value="KAL1584596.1"/>
    <property type="molecule type" value="Genomic_DNA"/>
</dbReference>
<protein>
    <recommendedName>
        <fullName evidence="9">Major facilitator superfamily (MFS) profile domain-containing protein</fullName>
    </recommendedName>
</protein>
<feature type="transmembrane region" description="Helical" evidence="8">
    <location>
        <begin position="185"/>
        <end position="206"/>
    </location>
</feature>
<comment type="subcellular location">
    <subcellularLocation>
        <location evidence="1">Membrane</location>
        <topology evidence="1">Multi-pass membrane protein</topology>
    </subcellularLocation>
</comment>
<feature type="transmembrane region" description="Helical" evidence="8">
    <location>
        <begin position="47"/>
        <end position="74"/>
    </location>
</feature>
<dbReference type="PROSITE" id="PS50850">
    <property type="entry name" value="MFS"/>
    <property type="match status" value="1"/>
</dbReference>
<feature type="transmembrane region" description="Helical" evidence="8">
    <location>
        <begin position="440"/>
        <end position="457"/>
    </location>
</feature>
<feature type="transmembrane region" description="Helical" evidence="8">
    <location>
        <begin position="339"/>
        <end position="360"/>
    </location>
</feature>
<organism evidence="10 11">
    <name type="scientific">Cladosporium halotolerans</name>
    <dbReference type="NCBI Taxonomy" id="1052096"/>
    <lineage>
        <taxon>Eukaryota</taxon>
        <taxon>Fungi</taxon>
        <taxon>Dikarya</taxon>
        <taxon>Ascomycota</taxon>
        <taxon>Pezizomycotina</taxon>
        <taxon>Dothideomycetes</taxon>
        <taxon>Dothideomycetidae</taxon>
        <taxon>Cladosporiales</taxon>
        <taxon>Cladosporiaceae</taxon>
        <taxon>Cladosporium</taxon>
    </lineage>
</organism>
<dbReference type="InterPro" id="IPR020846">
    <property type="entry name" value="MFS_dom"/>
</dbReference>
<evidence type="ECO:0000256" key="6">
    <source>
        <dbReference type="ARBA" id="ARBA00023136"/>
    </source>
</evidence>
<keyword evidence="4 8" id="KW-0812">Transmembrane</keyword>
<dbReference type="GeneID" id="96008412"/>
<feature type="domain" description="Major facilitator superfamily (MFS) profile" evidence="9">
    <location>
        <begin position="50"/>
        <end position="491"/>
    </location>
</feature>
<evidence type="ECO:0000256" key="4">
    <source>
        <dbReference type="ARBA" id="ARBA00022692"/>
    </source>
</evidence>
<dbReference type="PROSITE" id="PS00217">
    <property type="entry name" value="SUGAR_TRANSPORT_2"/>
    <property type="match status" value="1"/>
</dbReference>
<evidence type="ECO:0000313" key="10">
    <source>
        <dbReference type="EMBL" id="KAL1584596.1"/>
    </source>
</evidence>
<dbReference type="InterPro" id="IPR005829">
    <property type="entry name" value="Sugar_transporter_CS"/>
</dbReference>
<keyword evidence="6 8" id="KW-0472">Membrane</keyword>
<dbReference type="InterPro" id="IPR050360">
    <property type="entry name" value="MFS_Sugar_Transporters"/>
</dbReference>
<comment type="similarity">
    <text evidence="2 7">Belongs to the major facilitator superfamily. Sugar transporter (TC 2.A.1.1) family.</text>
</comment>
<dbReference type="Gene3D" id="1.20.1250.20">
    <property type="entry name" value="MFS general substrate transporter like domains"/>
    <property type="match status" value="1"/>
</dbReference>
<name>A0AB34KKG3_9PEZI</name>
<dbReference type="InterPro" id="IPR005828">
    <property type="entry name" value="MFS_sugar_transport-like"/>
</dbReference>
<keyword evidence="5 8" id="KW-1133">Transmembrane helix</keyword>
<dbReference type="FunFam" id="1.20.1250.20:FF:000078">
    <property type="entry name" value="MFS maltose transporter, putative"/>
    <property type="match status" value="1"/>
</dbReference>
<feature type="transmembrane region" description="Helical" evidence="8">
    <location>
        <begin position="94"/>
        <end position="115"/>
    </location>
</feature>
<evidence type="ECO:0000256" key="7">
    <source>
        <dbReference type="RuleBase" id="RU003346"/>
    </source>
</evidence>
<evidence type="ECO:0000256" key="1">
    <source>
        <dbReference type="ARBA" id="ARBA00004141"/>
    </source>
</evidence>
<dbReference type="SUPFAM" id="SSF103473">
    <property type="entry name" value="MFS general substrate transporter"/>
    <property type="match status" value="1"/>
</dbReference>
<evidence type="ECO:0000259" key="9">
    <source>
        <dbReference type="PROSITE" id="PS50850"/>
    </source>
</evidence>
<evidence type="ECO:0000313" key="11">
    <source>
        <dbReference type="Proteomes" id="UP000803884"/>
    </source>
</evidence>
<feature type="transmembrane region" description="Helical" evidence="8">
    <location>
        <begin position="218"/>
        <end position="237"/>
    </location>
</feature>
<keyword evidence="3 7" id="KW-0813">Transport</keyword>
<dbReference type="GO" id="GO:0005351">
    <property type="term" value="F:carbohydrate:proton symporter activity"/>
    <property type="evidence" value="ECO:0007669"/>
    <property type="project" value="TreeGrafter"/>
</dbReference>
<comment type="caution">
    <text evidence="10">The sequence shown here is derived from an EMBL/GenBank/DDBJ whole genome shotgun (WGS) entry which is preliminary data.</text>
</comment>
<dbReference type="InterPro" id="IPR036259">
    <property type="entry name" value="MFS_trans_sf"/>
</dbReference>
<feature type="transmembrane region" description="Helical" evidence="8">
    <location>
        <begin position="152"/>
        <end position="173"/>
    </location>
</feature>
<evidence type="ECO:0000256" key="5">
    <source>
        <dbReference type="ARBA" id="ARBA00022989"/>
    </source>
</evidence>
<dbReference type="Proteomes" id="UP000803884">
    <property type="component" value="Unassembled WGS sequence"/>
</dbReference>
<dbReference type="RefSeq" id="XP_069227702.1">
    <property type="nucleotide sequence ID" value="XM_069375574.1"/>
</dbReference>
<dbReference type="Pfam" id="PF00083">
    <property type="entry name" value="Sugar_tr"/>
    <property type="match status" value="1"/>
</dbReference>
<dbReference type="PRINTS" id="PR00171">
    <property type="entry name" value="SUGRTRNSPORT"/>
</dbReference>
<feature type="transmembrane region" description="Helical" evidence="8">
    <location>
        <begin position="469"/>
        <end position="485"/>
    </location>
</feature>
<dbReference type="PANTHER" id="PTHR48022:SF83">
    <property type="entry name" value="MAJOR FACILITATOR SUPERFAMILY (MFS) PROFILE DOMAIN-CONTAINING PROTEIN"/>
    <property type="match status" value="1"/>
</dbReference>
<evidence type="ECO:0000256" key="8">
    <source>
        <dbReference type="SAM" id="Phobius"/>
    </source>
</evidence>
<dbReference type="InterPro" id="IPR003663">
    <property type="entry name" value="Sugar/inositol_transpt"/>
</dbReference>
<dbReference type="PANTHER" id="PTHR48022">
    <property type="entry name" value="PLASTIDIC GLUCOSE TRANSPORTER 4"/>
    <property type="match status" value="1"/>
</dbReference>
<sequence>METDDKFRATHIEEAGKHGYNIEGAAEAAAIERTQTIWQALKENKKAALWSALLSMTIIMEGYDVGLIYQFFAYPSFARTFGSETPENGWQVSGPWQAGLSNGASVGIIIGGFANGYLSQKFGYRKVVLAGLFFLNWFIFVLFFATSAEVLLVGQILCGLTWGIFATSAPAYASEVCPLALRGYLTCYVNLCWCIGQLVAAGVLYGCLKIDNSWAYRIAYAVQWAWPVPLMAIIWFAPESPWWLVRNGRTAAAEKALSKLDNKTAEEHMKTIAQMQHTLDIEESISSGSTYFDLFKGVDRRRTEIVCLTFAGQVLSGSTFAYGPTYFFQQAGISTDDSYGVAVGGTGIAFVGTVISWFLLGNFGRRSLYLTGMCLCCLYLLLIGIIAATSTSAGARWAQVALCLVWLFTYSTTVGPICYTIISETSSIRLRAKSVCLSRNIYNITQIIANIIHPYLINPTELNLKGKAGFFWAGTALLAATWAFFRLPEARGRTYEELDVLFDRKVPARKFAGYELDVYESELTEMRKNGHD</sequence>
<reference evidence="10 11" key="1">
    <citation type="journal article" date="2020" name="Microbiol. Resour. Announc.">
        <title>Draft Genome Sequence of a Cladosporium Species Isolated from the Mesophotic Ascidian Didemnum maculosum.</title>
        <authorList>
            <person name="Gioti A."/>
            <person name="Siaperas R."/>
            <person name="Nikolaivits E."/>
            <person name="Le Goff G."/>
            <person name="Ouazzani J."/>
            <person name="Kotoulas G."/>
            <person name="Topakas E."/>
        </authorList>
    </citation>
    <scope>NUCLEOTIDE SEQUENCE [LARGE SCALE GENOMIC DNA]</scope>
    <source>
        <strain evidence="10 11">TM138-S3</strain>
    </source>
</reference>
<proteinExistence type="inferred from homology"/>
<feature type="transmembrane region" description="Helical" evidence="8">
    <location>
        <begin position="367"/>
        <end position="391"/>
    </location>
</feature>
<feature type="transmembrane region" description="Helical" evidence="8">
    <location>
        <begin position="127"/>
        <end position="146"/>
    </location>
</feature>
<evidence type="ECO:0000256" key="2">
    <source>
        <dbReference type="ARBA" id="ARBA00010992"/>
    </source>
</evidence>
<keyword evidence="11" id="KW-1185">Reference proteome</keyword>
<evidence type="ECO:0000256" key="3">
    <source>
        <dbReference type="ARBA" id="ARBA00022448"/>
    </source>
</evidence>
<accession>A0AB34KKG3</accession>
<feature type="transmembrane region" description="Helical" evidence="8">
    <location>
        <begin position="305"/>
        <end position="327"/>
    </location>
</feature>
<feature type="transmembrane region" description="Helical" evidence="8">
    <location>
        <begin position="397"/>
        <end position="419"/>
    </location>
</feature>
<dbReference type="AlphaFoldDB" id="A0AB34KKG3"/>